<dbReference type="Gene3D" id="1.10.10.10">
    <property type="entry name" value="Winged helix-like DNA-binding domain superfamily/Winged helix DNA-binding domain"/>
    <property type="match status" value="1"/>
</dbReference>
<dbReference type="AlphaFoldDB" id="A0A094IYC5"/>
<dbReference type="GO" id="GO:0043565">
    <property type="term" value="F:sequence-specific DNA binding"/>
    <property type="evidence" value="ECO:0007669"/>
    <property type="project" value="TreeGrafter"/>
</dbReference>
<comment type="caution">
    <text evidence="6">The sequence shown here is derived from an EMBL/GenBank/DDBJ whole genome shotgun (WGS) entry which is preliminary data.</text>
</comment>
<comment type="similarity">
    <text evidence="1">Belongs to the LysR transcriptional regulatory family.</text>
</comment>
<dbReference type="InterPro" id="IPR036390">
    <property type="entry name" value="WH_DNA-bd_sf"/>
</dbReference>
<dbReference type="CDD" id="cd08422">
    <property type="entry name" value="PBP2_CrgA_like"/>
    <property type="match status" value="1"/>
</dbReference>
<sequence length="293" mass="32373">MLERLSDMAIYAKVVEAGSFSAAADALDLSKGAVSKAIARLEKHLNLRLLQRTTRRMTVTLEGRAFYDYCQQIVSQAAAAEHHLGSFREQPSGIVRITAPVTFGSIQVAPLLPELLKTYPELKAELVLDDKRVDMVKENIDLALRCGVLEGSSLIARRLNDLPLTMVATPPYLKQHGTPEKPDDLSEHQCLLHGFHAAERQWQFQDQGRAVTVGVSGPFCANNNLALKHALLADMGIAFLPRYQVVTELAAGELTELLPGFIPPATPVHLVYRSRLHMSAAMKVTTEFLRDRL</sequence>
<dbReference type="Proteomes" id="UP000054363">
    <property type="component" value="Unassembled WGS sequence"/>
</dbReference>
<dbReference type="Pfam" id="PF03466">
    <property type="entry name" value="LysR_substrate"/>
    <property type="match status" value="1"/>
</dbReference>
<dbReference type="FunFam" id="3.40.190.290:FF:000001">
    <property type="entry name" value="Transcriptional regulator, LysR family"/>
    <property type="match status" value="1"/>
</dbReference>
<dbReference type="eggNOG" id="COG0583">
    <property type="taxonomic scope" value="Bacteria"/>
</dbReference>
<dbReference type="SUPFAM" id="SSF53850">
    <property type="entry name" value="Periplasmic binding protein-like II"/>
    <property type="match status" value="1"/>
</dbReference>
<keyword evidence="7" id="KW-1185">Reference proteome</keyword>
<keyword evidence="4" id="KW-0804">Transcription</keyword>
<dbReference type="EMBL" id="JPER01000001">
    <property type="protein sequence ID" value="KFZ32117.1"/>
    <property type="molecule type" value="Genomic_DNA"/>
</dbReference>
<dbReference type="InterPro" id="IPR058163">
    <property type="entry name" value="LysR-type_TF_proteobact-type"/>
</dbReference>
<evidence type="ECO:0000256" key="4">
    <source>
        <dbReference type="ARBA" id="ARBA00023163"/>
    </source>
</evidence>
<evidence type="ECO:0000313" key="7">
    <source>
        <dbReference type="Proteomes" id="UP000054363"/>
    </source>
</evidence>
<proteinExistence type="inferred from homology"/>
<dbReference type="InterPro" id="IPR000847">
    <property type="entry name" value="LysR_HTH_N"/>
</dbReference>
<reference evidence="6 7" key="1">
    <citation type="submission" date="2014-06" db="EMBL/GenBank/DDBJ databases">
        <title>The draft genome sequence of Idiomarina salinarum ISL-52.</title>
        <authorList>
            <person name="Du J."/>
            <person name="Shao Z."/>
        </authorList>
    </citation>
    <scope>NUCLEOTIDE SEQUENCE [LARGE SCALE GENOMIC DNA]</scope>
    <source>
        <strain evidence="6 7">ISL-52</strain>
    </source>
</reference>
<dbReference type="PANTHER" id="PTHR30537:SF5">
    <property type="entry name" value="HTH-TYPE TRANSCRIPTIONAL ACTIVATOR TTDR-RELATED"/>
    <property type="match status" value="1"/>
</dbReference>
<accession>A0A094IYC5</accession>
<evidence type="ECO:0000256" key="3">
    <source>
        <dbReference type="ARBA" id="ARBA00023125"/>
    </source>
</evidence>
<keyword evidence="2" id="KW-0805">Transcription regulation</keyword>
<evidence type="ECO:0000256" key="2">
    <source>
        <dbReference type="ARBA" id="ARBA00023015"/>
    </source>
</evidence>
<evidence type="ECO:0000256" key="1">
    <source>
        <dbReference type="ARBA" id="ARBA00009437"/>
    </source>
</evidence>
<gene>
    <name evidence="6" type="ORF">IDSA_05460</name>
</gene>
<dbReference type="Gene3D" id="3.40.190.290">
    <property type="match status" value="1"/>
</dbReference>
<protein>
    <recommendedName>
        <fullName evidence="5">HTH lysR-type domain-containing protein</fullName>
    </recommendedName>
</protein>
<dbReference type="SUPFAM" id="SSF46785">
    <property type="entry name" value="Winged helix' DNA-binding domain"/>
    <property type="match status" value="1"/>
</dbReference>
<dbReference type="GO" id="GO:0006351">
    <property type="term" value="P:DNA-templated transcription"/>
    <property type="evidence" value="ECO:0007669"/>
    <property type="project" value="TreeGrafter"/>
</dbReference>
<dbReference type="PRINTS" id="PR00039">
    <property type="entry name" value="HTHLYSR"/>
</dbReference>
<organism evidence="6 7">
    <name type="scientific">Pseudidiomarina salinarum</name>
    <dbReference type="NCBI Taxonomy" id="435908"/>
    <lineage>
        <taxon>Bacteria</taxon>
        <taxon>Pseudomonadati</taxon>
        <taxon>Pseudomonadota</taxon>
        <taxon>Gammaproteobacteria</taxon>
        <taxon>Alteromonadales</taxon>
        <taxon>Idiomarinaceae</taxon>
        <taxon>Pseudidiomarina</taxon>
    </lineage>
</organism>
<evidence type="ECO:0000313" key="6">
    <source>
        <dbReference type="EMBL" id="KFZ32117.1"/>
    </source>
</evidence>
<dbReference type="Pfam" id="PF00126">
    <property type="entry name" value="HTH_1"/>
    <property type="match status" value="1"/>
</dbReference>
<dbReference type="GO" id="GO:0003700">
    <property type="term" value="F:DNA-binding transcription factor activity"/>
    <property type="evidence" value="ECO:0007669"/>
    <property type="project" value="InterPro"/>
</dbReference>
<dbReference type="PANTHER" id="PTHR30537">
    <property type="entry name" value="HTH-TYPE TRANSCRIPTIONAL REGULATOR"/>
    <property type="match status" value="1"/>
</dbReference>
<keyword evidence="3" id="KW-0238">DNA-binding</keyword>
<dbReference type="STRING" id="435908.IDSA_05460"/>
<feature type="domain" description="HTH lysR-type" evidence="5">
    <location>
        <begin position="1"/>
        <end position="60"/>
    </location>
</feature>
<dbReference type="InterPro" id="IPR005119">
    <property type="entry name" value="LysR_subst-bd"/>
</dbReference>
<evidence type="ECO:0000259" key="5">
    <source>
        <dbReference type="PROSITE" id="PS50931"/>
    </source>
</evidence>
<name>A0A094IYC5_9GAMM</name>
<dbReference type="PROSITE" id="PS50931">
    <property type="entry name" value="HTH_LYSR"/>
    <property type="match status" value="1"/>
</dbReference>
<dbReference type="InterPro" id="IPR036388">
    <property type="entry name" value="WH-like_DNA-bd_sf"/>
</dbReference>
<dbReference type="FunFam" id="1.10.10.10:FF:000001">
    <property type="entry name" value="LysR family transcriptional regulator"/>
    <property type="match status" value="1"/>
</dbReference>